<evidence type="ECO:0000313" key="2">
    <source>
        <dbReference type="EMBL" id="ABK43572.1"/>
    </source>
</evidence>
<feature type="signal peptide" evidence="1">
    <location>
        <begin position="1"/>
        <end position="27"/>
    </location>
</feature>
<dbReference type="Proteomes" id="UP000002586">
    <property type="component" value="Chromosome"/>
</dbReference>
<dbReference type="AlphaFoldDB" id="A0L6H9"/>
<accession>A0L6H9</accession>
<dbReference type="KEGG" id="mgm:Mmc1_1054"/>
<reference evidence="3" key="1">
    <citation type="journal article" date="2009" name="Appl. Environ. Microbiol.">
        <title>Complete genome sequence of the chemolithoautotrophic marine magnetotactic coccus strain MC-1.</title>
        <authorList>
            <person name="Schubbe S."/>
            <person name="Williams T.J."/>
            <person name="Xie G."/>
            <person name="Kiss H.E."/>
            <person name="Brettin T.S."/>
            <person name="Martinez D."/>
            <person name="Ross C.A."/>
            <person name="Schuler D."/>
            <person name="Cox B.L."/>
            <person name="Nealson K.H."/>
            <person name="Bazylinski D.A."/>
        </authorList>
    </citation>
    <scope>NUCLEOTIDE SEQUENCE [LARGE SCALE GENOMIC DNA]</scope>
    <source>
        <strain evidence="3">ATCC BAA-1437 / JCM 17883 / MC-1</strain>
    </source>
</reference>
<organism evidence="2 3">
    <name type="scientific">Magnetococcus marinus (strain ATCC BAA-1437 / JCM 17883 / MC-1)</name>
    <dbReference type="NCBI Taxonomy" id="156889"/>
    <lineage>
        <taxon>Bacteria</taxon>
        <taxon>Pseudomonadati</taxon>
        <taxon>Pseudomonadota</taxon>
        <taxon>Magnetococcia</taxon>
        <taxon>Magnetococcales</taxon>
        <taxon>Magnetococcaceae</taxon>
        <taxon>Magnetococcus</taxon>
    </lineage>
</organism>
<dbReference type="EMBL" id="CP000471">
    <property type="protein sequence ID" value="ABK43572.1"/>
    <property type="molecule type" value="Genomic_DNA"/>
</dbReference>
<dbReference type="HOGENOM" id="CLU_1967885_0_0_5"/>
<name>A0L6H9_MAGMM</name>
<reference evidence="2 3" key="2">
    <citation type="journal article" date="2012" name="Int. J. Syst. Evol. Microbiol.">
        <title>Magnetococcus marinus gen. nov., sp. nov., a marine, magnetotactic bacterium that represents a novel lineage (Magnetococcaceae fam. nov.; Magnetococcales ord. nov.) at the base of the Alphaproteobacteria.</title>
        <authorList>
            <person name="Bazylinski D.A."/>
            <person name="Williams T.J."/>
            <person name="Lefevre C.T."/>
            <person name="Berg R.J."/>
            <person name="Zhang C.L."/>
            <person name="Bowser S.S."/>
            <person name="Dean A.J."/>
            <person name="Beveridge T.J."/>
        </authorList>
    </citation>
    <scope>NUCLEOTIDE SEQUENCE [LARGE SCALE GENOMIC DNA]</scope>
    <source>
        <strain evidence="3">ATCC BAA-1437 / JCM 17883 / MC-1</strain>
    </source>
</reference>
<evidence type="ECO:0000256" key="1">
    <source>
        <dbReference type="SAM" id="SignalP"/>
    </source>
</evidence>
<keyword evidence="1" id="KW-0732">Signal</keyword>
<protein>
    <recommendedName>
        <fullName evidence="4">Secreted protein</fullName>
    </recommendedName>
</protein>
<dbReference type="RefSeq" id="WP_011712729.1">
    <property type="nucleotide sequence ID" value="NC_008576.1"/>
</dbReference>
<evidence type="ECO:0000313" key="3">
    <source>
        <dbReference type="Proteomes" id="UP000002586"/>
    </source>
</evidence>
<feature type="chain" id="PRO_5002625896" description="Secreted protein" evidence="1">
    <location>
        <begin position="28"/>
        <end position="127"/>
    </location>
</feature>
<sequence precursor="true">MMKIFLSSILLLGSLWAGGLVLATAQAGEPRGAALRDYCLQPSIDSHSEGLGPALSQDQIHSAACQNLYRQEVARLRARNFQKEHGPQWCQQLIEQIQQLKARRAAVPGYVEQLVQTPQCQSGLNNN</sequence>
<gene>
    <name evidence="2" type="ordered locus">Mmc1_1054</name>
</gene>
<proteinExistence type="predicted"/>
<evidence type="ECO:0008006" key="4">
    <source>
        <dbReference type="Google" id="ProtNLM"/>
    </source>
</evidence>
<keyword evidence="3" id="KW-1185">Reference proteome</keyword>